<dbReference type="NCBIfam" id="TIGR01901">
    <property type="entry name" value="adhes_NPXG"/>
    <property type="match status" value="1"/>
</dbReference>
<dbReference type="InterPro" id="IPR008638">
    <property type="entry name" value="FhaB/CdiA-like_TPS"/>
</dbReference>
<name>A0A2P8VM38_9ENTR</name>
<dbReference type="SUPFAM" id="SSF51126">
    <property type="entry name" value="Pectin lyase-like"/>
    <property type="match status" value="1"/>
</dbReference>
<keyword evidence="4" id="KW-1266">Target cell cytoplasm</keyword>
<evidence type="ECO:0000256" key="2">
    <source>
        <dbReference type="ARBA" id="ARBA00022656"/>
    </source>
</evidence>
<dbReference type="Pfam" id="PF05860">
    <property type="entry name" value="TPS"/>
    <property type="match status" value="1"/>
</dbReference>
<evidence type="ECO:0000256" key="7">
    <source>
        <dbReference type="SAM" id="MobiDB-lite"/>
    </source>
</evidence>
<dbReference type="Pfam" id="PF15542">
    <property type="entry name" value="Ntox50"/>
    <property type="match status" value="1"/>
</dbReference>
<comment type="subcellular location">
    <subcellularLocation>
        <location evidence="1">Target cell</location>
        <location evidence="1">Target cell cytoplasm</location>
    </subcellularLocation>
</comment>
<evidence type="ECO:0000256" key="3">
    <source>
        <dbReference type="ARBA" id="ARBA00022729"/>
    </source>
</evidence>
<dbReference type="InterPro" id="IPR010069">
    <property type="entry name" value="CdiA_FHA1_rpt"/>
</dbReference>
<evidence type="ECO:0000259" key="8">
    <source>
        <dbReference type="SMART" id="SM00912"/>
    </source>
</evidence>
<feature type="region of interest" description="Disordered" evidence="7">
    <location>
        <begin position="1846"/>
        <end position="1875"/>
    </location>
</feature>
<dbReference type="FunFam" id="2.160.20.10:FF:000048">
    <property type="entry name" value="tRNA nuclease CdiA"/>
    <property type="match status" value="1"/>
</dbReference>
<feature type="region of interest" description="Disordered" evidence="7">
    <location>
        <begin position="1920"/>
        <end position="1954"/>
    </location>
</feature>
<dbReference type="InterPro" id="IPR012334">
    <property type="entry name" value="Pectin_lyas_fold"/>
</dbReference>
<dbReference type="Gene3D" id="2.160.20.10">
    <property type="entry name" value="Single-stranded right-handed beta-helix, Pectin lyase-like"/>
    <property type="match status" value="1"/>
</dbReference>
<dbReference type="Proteomes" id="UP000240212">
    <property type="component" value="Unassembled WGS sequence"/>
</dbReference>
<dbReference type="SMART" id="SM00912">
    <property type="entry name" value="Haemagg_act"/>
    <property type="match status" value="1"/>
</dbReference>
<evidence type="ECO:0000313" key="9">
    <source>
        <dbReference type="EMBL" id="PSN08632.1"/>
    </source>
</evidence>
<feature type="compositionally biased region" description="Low complexity" evidence="7">
    <location>
        <begin position="2106"/>
        <end position="2121"/>
    </location>
</feature>
<evidence type="ECO:0000256" key="5">
    <source>
        <dbReference type="ARBA" id="ARBA00023026"/>
    </source>
</evidence>
<dbReference type="GO" id="GO:0030430">
    <property type="term" value="C:host cell cytoplasm"/>
    <property type="evidence" value="ECO:0007669"/>
    <property type="project" value="UniProtKB-ARBA"/>
</dbReference>
<dbReference type="RefSeq" id="WP_106876399.1">
    <property type="nucleotide sequence ID" value="NZ_PYEP01000002.1"/>
</dbReference>
<feature type="region of interest" description="Disordered" evidence="7">
    <location>
        <begin position="2097"/>
        <end position="2121"/>
    </location>
</feature>
<dbReference type="GO" id="GO:0090729">
    <property type="term" value="F:toxin activity"/>
    <property type="evidence" value="ECO:0007669"/>
    <property type="project" value="UniProtKB-KW"/>
</dbReference>
<feature type="compositionally biased region" description="Polar residues" evidence="7">
    <location>
        <begin position="1846"/>
        <end position="1861"/>
    </location>
</feature>
<dbReference type="InterPro" id="IPR048745">
    <property type="entry name" value="CdiA_helical"/>
</dbReference>
<comment type="caution">
    <text evidence="9">The sequence shown here is derived from an EMBL/GenBank/DDBJ whole genome shotgun (WGS) entry which is preliminary data.</text>
</comment>
<dbReference type="EMBL" id="PYEP01000002">
    <property type="protein sequence ID" value="PSN08632.1"/>
    <property type="molecule type" value="Genomic_DNA"/>
</dbReference>
<evidence type="ECO:0000313" key="10">
    <source>
        <dbReference type="Proteomes" id="UP000240212"/>
    </source>
</evidence>
<keyword evidence="10" id="KW-1185">Reference proteome</keyword>
<keyword evidence="3" id="KW-0732">Signal</keyword>
<dbReference type="Pfam" id="PF21483">
    <property type="entry name" value="CdiA_helical"/>
    <property type="match status" value="1"/>
</dbReference>
<dbReference type="InterPro" id="IPR006914">
    <property type="entry name" value="VENN_dom"/>
</dbReference>
<dbReference type="Pfam" id="PF13332">
    <property type="entry name" value="Fil_haemagg_2"/>
    <property type="match status" value="5"/>
</dbReference>
<keyword evidence="2" id="KW-0800">Toxin</keyword>
<dbReference type="InterPro" id="IPR008619">
    <property type="entry name" value="Filamentous_hemagglutn_rpt"/>
</dbReference>
<reference evidence="9 10" key="1">
    <citation type="submission" date="2018-03" db="EMBL/GenBank/DDBJ databases">
        <title>Draft genome sequence of the first documented clinical Siccibacter turicensis isolate in Austria.</title>
        <authorList>
            <person name="Lepuschitz S."/>
            <person name="Pekard-Amenitsch S."/>
            <person name="Haunold R."/>
            <person name="Schill S."/>
            <person name="Mach R."/>
            <person name="Allerberger F."/>
            <person name="Ruppitsch W."/>
            <person name="Forsythe S.J."/>
        </authorList>
    </citation>
    <scope>NUCLEOTIDE SEQUENCE [LARGE SCALE GENOMIC DNA]</scope>
    <source>
        <strain evidence="9 10">6100069499-17</strain>
    </source>
</reference>
<evidence type="ECO:0000256" key="1">
    <source>
        <dbReference type="ARBA" id="ARBA00004219"/>
    </source>
</evidence>
<dbReference type="GO" id="GO:0004521">
    <property type="term" value="F:RNA endonuclease activity"/>
    <property type="evidence" value="ECO:0007669"/>
    <property type="project" value="UniProtKB-ARBA"/>
</dbReference>
<dbReference type="OrthoDB" id="2664633at2"/>
<dbReference type="InterPro" id="IPR025157">
    <property type="entry name" value="Hemagglutinin_rpt"/>
</dbReference>
<dbReference type="InterPro" id="IPR011050">
    <property type="entry name" value="Pectin_lyase_fold/virulence"/>
</dbReference>
<dbReference type="Pfam" id="PF04829">
    <property type="entry name" value="PT-VENN"/>
    <property type="match status" value="1"/>
</dbReference>
<comment type="similarity">
    <text evidence="6">In the N-terminal section; belongs to the CdiA toxin family.</text>
</comment>
<evidence type="ECO:0000256" key="4">
    <source>
        <dbReference type="ARBA" id="ARBA00022913"/>
    </source>
</evidence>
<gene>
    <name evidence="9" type="ORF">C7G83_04540</name>
</gene>
<feature type="domain" description="Filamentous haemagglutinin FhaB/tRNA nuclease CdiA-like TPS" evidence="8">
    <location>
        <begin position="49"/>
        <end position="171"/>
    </location>
</feature>
<sequence length="3066" mass="316305">MMDNHALPVKFSQRAVSWLIISLLVWQPVAPAFAAAITPNSAASMDKAANGVPVVNIAPPNAAGLSHNQFKDYNVGKEGLILNNATGQLNRTQLGGIIQNNPNLKVGREAKGIINEVTGGSRSRLEGYTEVAGKGANVMVANPFGITCNGCGFINTPQATLTTGKPQFDSKGNLLALDVTRGSITVEGKGLDASNSDALSLISRATEVNAAIHAKDLTVTAGANRVGADGSVTPISGTGSSPTVAVDTGALGGMYANRIHLVSSEKGVGVNLGNLNARQGDITLSASGKLVMKDSLASGALTARADGVQLSGEHKTGGALNVTSTGDLRVQNATLASDGRLTLSGKDTTALAGSTLTSGGTLALNGQQVTLDNTSRADGAQDVTLRADAIAQQGTLLAGGNATLEAARLDNRGMVAAKGQLTAKGETLTNRGTLQGRDLTLVNTATDNSGTLAADRALKVDTRSLTTGADAVLTSKGDIALNAGSKADLNGRVNARGGLTVAADDIRTRESAQLQSEGDVTLTGKAVRLDGTQASKGTLRAKADTLVHGGKSNASAVRLEAARLNNTGTVVADTLNVKADDVNNSGLLLANGTQTLNARALTNSGTQGAEALNLAADSLSNSGTLQGTGQFTVTGQTINNVVSGKMLSAGALNLNAGTLENLGLIQGQDTSLTASNIRTGSGSYTLSGGALTLDAGQLTTLGTLQGQTAAVKANGWTHGGSLLGLETLDASVNGTLDNTGDLLSQGAMAFYAQTVNNGGQMVSVGDVTLDGAQLTNRGSIQGDTLNLHQNSIRNLGTLTGVSDLTLAARKQLMARMAMAAPQQQLINDATGTLQTGGTLELRSGEVTNNGSWQGKNILLDAQSLTNRGTIQSADALTLALRDTLKSTQGSKVTAIGSAVLDAQILANQGQWAAKNLMLTADRVENNGSMLGDDGLTVSAGQLIQQQNGKLLSGADMVLDVSGLSALGQIVALGNLTLKTVQTISNSATLAAGKQLTVNSTGALENYGVLQGEGVTLSAGGQLTNAGKIAIGKDGATLSGSQIVTNDGSTLQSGGDLRLTSRGNITLNGFTGTTGNLTASAPGSLLNTALLYAGNNMMLYADSIKNQRGDILAGKSLWLQKDAAGNANQEVVNTSGKIETGKGDITIRAKHLLNTRDGLSVQQTSAQLGNNYGLGGSQIDIPHEELESGTYGFFTQKKSVQTGYCSQNGPCNYSDVTYYYYAPYEENVTQKIAWKTHTVEVKVQGGNSQILSGKDLFVKANELENNASNIFASGNISLQGEYLKNQSWQSGVTTDFLIYTYAPTALKNRYAELPVSAWKSGNRKQIKQSEIPFRLTGSYKDTKPTATYFSVIQAGGDVSASFNNDIGNTGFTSATPSGVSGNIATPLLSIGSKQYISEQVEDTSELLKDQLSLNSPKWKEQITAALVQLNHVAKEKANDGKVNDHGVDTSAYPLPSSQSGYFVTAINPKSPYLITVNPKLNDLGKLDPALFGDLNRLLGIRPGAAPQETRAAYTDEKQFLGSAYMLDRLKLNPEQDYRFLGDAAFDTRYVSNAVLNQTGNRYLNGVGSELEQMRYLMDNAAAAQSSLGLSFGVSLDAKQVAALDRSILWWESATINGETVMVPKVYLSPKDVTVNNGSVIAGNNVSLSGGNITNSGSTLLAKSALTLDSQNSINNLSDGLIKAGGGLNLSAIGDINNVGSTISGKAVALESVTGDINNLTQAQQVAIDARSKRGSVSLKNTVLGSTASISATDSLSLKAGNDITLTGAHLSAGGDLLMNAGGNIALNANQINDAYSRSGFRRTPATSHATVGYQGSTVTAGGNLVMNAGKDLTAQAGDISAGKNASLSAGNDLNLNAETTGTSRRDGGKTRYSNGIDRTTVSAGEDLTLAAGRDINSQAAGLAAENDVNMKAGRDVNLLAEATGEGSSSKSKKKTVIDDRVRQQGTEIGSGGNTSIIAGRDLNAEAAQVIAQQDIAVRAGRDVNLDTATDSDYHYQETVKTKKGFLSKTKTHTIFEQSATREAGSLLSGDNVSVSAGNNLLVKGSSVVGDGDVALSAGKNVDIVAATNSDTNWQFKEKTKSGLMGSGGIGFSIGTSKSRHELREKGTTQSDSVSTVGSTSGNVTITSGGQTRIAGSDVIAGKDMTVKGDNVVIEPGHDKRTRTETFEQKTAGLTLALSGSVGSMVNGAATAVQAAHKESDSRLASLKATQAALSGIQAGLQQQLAAAQGGSATDNAFQIAVSLGAQSSKSKTREESDTVIGSRLTAGGNLSVVATGKDTAANGGDITVVGSQLNAGKDVTLDAARDINLVSGQNTSLLTGSNSSHGGSVGVGLGFGGTSNGLSVSANANASSGKQKGNSLTHSNATVEAGNAVTLISGRDATLAGAQVNGKQITADIGRDLSIASQQDIDNYLSKQSSVSGGLSYTFGGGPGGSFSFSRDKMSSKYRSVNDQSGLFAGEGGFDVTVGNHTQLDGAVLASTATADKNRLDTGTLGFGDIYNEADFKVQHQGGGFSTGGIGALIASNIGNVMLMGAGSNGHSDGTTQAAISQGIIVIRDQDKQKQDVAGLSRDAQNANDRISKIFDKEKEQRRMEQAQLIGEISSQVGKIVSTYGEIAATESANEKMKGVQKEDRESARQAWEKLHPNKTATEQDVSQYLYDGFYNSALEKSEMGTGGSYQRAIQATTAIVQGLSAGNINAALAGAAAPYLANQIAQHIDKEDREARLIAHAVLGAALAAVQKQDIAAGAAGASIGELAGMIAVELKGGRAGELSEADKQTVSALATLASTLAGGLIGDSGATAVNAGLAGKNAVENNALSSTQALTFDKELSDCRKSGGDCQKVIDKWKAVSDKQSAETNQKLKDNPLKAVVFDKEIAQGGFDMTERPGWLGGIGADVMTSDEAKAYVQLWNAQDLANIDVNSPGWTKFAAFVSDPENQAALASMGMLGKNIVQLAKNFVKGYKPTKGLPVPDGLSKNIHSGQQGKHIPGHNNYTPGRSPLLDGIEPQKLLNGVHSGEYKIIRITPRNQPVVNFVKPIGNYEGQLTNYGIIHYGKNGAHIVPANPVQH</sequence>
<organism evidence="9 10">
    <name type="scientific">Siccibacter turicensis</name>
    <dbReference type="NCBI Taxonomy" id="357233"/>
    <lineage>
        <taxon>Bacteria</taxon>
        <taxon>Pseudomonadati</taxon>
        <taxon>Pseudomonadota</taxon>
        <taxon>Gammaproteobacteria</taxon>
        <taxon>Enterobacterales</taxon>
        <taxon>Enterobacteriaceae</taxon>
        <taxon>Siccibacter</taxon>
    </lineage>
</organism>
<proteinExistence type="inferred from homology"/>
<dbReference type="Gene3D" id="6.10.140.1810">
    <property type="match status" value="1"/>
</dbReference>
<protein>
    <submittedName>
        <fullName evidence="9">Contact-dependent inhibitor A</fullName>
    </submittedName>
</protein>
<accession>A0A2P8VM38</accession>
<keyword evidence="5" id="KW-0843">Virulence</keyword>
<dbReference type="InterPro" id="IPR029100">
    <property type="entry name" value="Ntox50"/>
</dbReference>
<evidence type="ECO:0000256" key="6">
    <source>
        <dbReference type="ARBA" id="ARBA00024043"/>
    </source>
</evidence>
<dbReference type="NCBIfam" id="TIGR01731">
    <property type="entry name" value="fil_hemag_20aa"/>
    <property type="match status" value="17"/>
</dbReference>
<dbReference type="Pfam" id="PF05594">
    <property type="entry name" value="Fil_haemagg"/>
    <property type="match status" value="10"/>
</dbReference>
<dbReference type="STRING" id="1388748.GCA_000463155_03048"/>